<name>A0A5C5X331_9PLAN</name>
<evidence type="ECO:0000313" key="2">
    <source>
        <dbReference type="Proteomes" id="UP000317243"/>
    </source>
</evidence>
<dbReference type="Proteomes" id="UP000317243">
    <property type="component" value="Unassembled WGS sequence"/>
</dbReference>
<gene>
    <name evidence="1" type="ORF">KOR42_05660</name>
</gene>
<protein>
    <submittedName>
        <fullName evidence="1">Uncharacterized protein</fullName>
    </submittedName>
</protein>
<dbReference type="AlphaFoldDB" id="A0A5C5X331"/>
<evidence type="ECO:0000313" key="1">
    <source>
        <dbReference type="EMBL" id="TWT57208.1"/>
    </source>
</evidence>
<accession>A0A5C5X331</accession>
<dbReference type="EMBL" id="SIHI01000001">
    <property type="protein sequence ID" value="TWT57208.1"/>
    <property type="molecule type" value="Genomic_DNA"/>
</dbReference>
<sequence length="56" mass="6812">MQNDKQAKVNQRGAAIEEKVEHFERVIERRGLRRTRDWMLDHLEDTWHLDQKALGR</sequence>
<comment type="caution">
    <text evidence="1">The sequence shown here is derived from an EMBL/GenBank/DDBJ whole genome shotgun (WGS) entry which is preliminary data.</text>
</comment>
<proteinExistence type="predicted"/>
<keyword evidence="2" id="KW-1185">Reference proteome</keyword>
<organism evidence="1 2">
    <name type="scientific">Thalassoglobus neptunius</name>
    <dbReference type="NCBI Taxonomy" id="1938619"/>
    <lineage>
        <taxon>Bacteria</taxon>
        <taxon>Pseudomonadati</taxon>
        <taxon>Planctomycetota</taxon>
        <taxon>Planctomycetia</taxon>
        <taxon>Planctomycetales</taxon>
        <taxon>Planctomycetaceae</taxon>
        <taxon>Thalassoglobus</taxon>
    </lineage>
</organism>
<reference evidence="1 2" key="1">
    <citation type="submission" date="2019-02" db="EMBL/GenBank/DDBJ databases">
        <title>Deep-cultivation of Planctomycetes and their phenomic and genomic characterization uncovers novel biology.</title>
        <authorList>
            <person name="Wiegand S."/>
            <person name="Jogler M."/>
            <person name="Boedeker C."/>
            <person name="Pinto D."/>
            <person name="Vollmers J."/>
            <person name="Rivas-Marin E."/>
            <person name="Kohn T."/>
            <person name="Peeters S.H."/>
            <person name="Heuer A."/>
            <person name="Rast P."/>
            <person name="Oberbeckmann S."/>
            <person name="Bunk B."/>
            <person name="Jeske O."/>
            <person name="Meyerdierks A."/>
            <person name="Storesund J.E."/>
            <person name="Kallscheuer N."/>
            <person name="Luecker S."/>
            <person name="Lage O.M."/>
            <person name="Pohl T."/>
            <person name="Merkel B.J."/>
            <person name="Hornburger P."/>
            <person name="Mueller R.-W."/>
            <person name="Bruemmer F."/>
            <person name="Labrenz M."/>
            <person name="Spormann A.M."/>
            <person name="Op Den Camp H."/>
            <person name="Overmann J."/>
            <person name="Amann R."/>
            <person name="Jetten M.S.M."/>
            <person name="Mascher T."/>
            <person name="Medema M.H."/>
            <person name="Devos D.P."/>
            <person name="Kaster A.-K."/>
            <person name="Ovreas L."/>
            <person name="Rohde M."/>
            <person name="Galperin M.Y."/>
            <person name="Jogler C."/>
        </authorList>
    </citation>
    <scope>NUCLEOTIDE SEQUENCE [LARGE SCALE GENOMIC DNA]</scope>
    <source>
        <strain evidence="1 2">KOR42</strain>
    </source>
</reference>